<feature type="region of interest" description="Disordered" evidence="1">
    <location>
        <begin position="472"/>
        <end position="497"/>
    </location>
</feature>
<sequence>MRIESSLSSASVEDRVDSPQSSLSLLPSPPPSPTSRRGSESTSDNTPIARWPFLRRDGGSSFRWNIRTTPEQSSGRVPQLVDEEIVDLEDDGEDAADAPVEDVPPAGLPSVLTRAMLDGIARTCRFPRQLQMRAPTADERPWTPPPGWMCLYEAFFTHSRLWFSLPRLLTSYAAARDIALTQFTPAAMRNVVAALVLGAEVGIDVDLRFFEELATISRNPGTPNTFYINIKSRHGILRGRVNKAHEWFQRYYFIRIDSASMADLNAVLRGTWNSSPSENPGTPNTFYINIKSRHGILRGRVNKAHEWFQRYFFIRIDSASMADLNAVLRGTWNSSPKRHPISLPPPAGFPRGVENIRELGVQLWSDFDRDHIFRSVPHISAAVWGAPSGDRSGRRDRSSLCPSSPVPPRRAARSPSVRTRGVRRDIPPYSSVMNDEVTGPSLREGNRGMAQSNPLNRDVEPERVFCESDGMTPAAPEGGEPVSVERGASDTAPTGGFMADATRSVVREGRESRSLKRPCECVPTEGAPEKKISRRDPYARVFRYNKDTPFVNDERACAEYFYLPRNAFTDIPDVDDLVHAQEFKDMSRSTAQSNAHAVRLMYLYERELRRVRAKLEDMFAEKESCDARIKELEVTVYGLSSSAEVLRAELAASSGREAILRREDYAAKEVARAVREAVAKYWGRLERVRAYLDDQERVKEIVFKENQMTGIVSCHEVCIEEGIPIPSEKLRRHRVALREYTDLLDNTEVATLENDDLVLSPLPSSS</sequence>
<organism evidence="3">
    <name type="scientific">Brassica cretica</name>
    <name type="common">Mustard</name>
    <dbReference type="NCBI Taxonomy" id="69181"/>
    <lineage>
        <taxon>Eukaryota</taxon>
        <taxon>Viridiplantae</taxon>
        <taxon>Streptophyta</taxon>
        <taxon>Embryophyta</taxon>
        <taxon>Tracheophyta</taxon>
        <taxon>Spermatophyta</taxon>
        <taxon>Magnoliopsida</taxon>
        <taxon>eudicotyledons</taxon>
        <taxon>Gunneridae</taxon>
        <taxon>Pentapetalae</taxon>
        <taxon>rosids</taxon>
        <taxon>malvids</taxon>
        <taxon>Brassicales</taxon>
        <taxon>Brassicaceae</taxon>
        <taxon>Brassiceae</taxon>
        <taxon>Brassica</taxon>
    </lineage>
</organism>
<accession>A0A8S9GQZ3</accession>
<gene>
    <name evidence="3" type="ORF">F2Q70_00022159</name>
</gene>
<dbReference type="Pfam" id="PF06721">
    <property type="entry name" value="DUF1204"/>
    <property type="match status" value="1"/>
</dbReference>
<feature type="region of interest" description="Disordered" evidence="1">
    <location>
        <begin position="1"/>
        <end position="54"/>
    </location>
</feature>
<evidence type="ECO:0000256" key="1">
    <source>
        <dbReference type="SAM" id="MobiDB-lite"/>
    </source>
</evidence>
<protein>
    <recommendedName>
        <fullName evidence="2">DUF1204 domain-containing protein</fullName>
    </recommendedName>
</protein>
<comment type="caution">
    <text evidence="3">The sequence shown here is derived from an EMBL/GenBank/DDBJ whole genome shotgun (WGS) entry which is preliminary data.</text>
</comment>
<evidence type="ECO:0000313" key="3">
    <source>
        <dbReference type="EMBL" id="KAF2548715.1"/>
    </source>
</evidence>
<name>A0A8S9GQZ3_BRACR</name>
<dbReference type="AlphaFoldDB" id="A0A8S9GQZ3"/>
<feature type="compositionally biased region" description="Polar residues" evidence="1">
    <location>
        <begin position="1"/>
        <end position="11"/>
    </location>
</feature>
<evidence type="ECO:0000259" key="2">
    <source>
        <dbReference type="Pfam" id="PF06721"/>
    </source>
</evidence>
<feature type="compositionally biased region" description="Low complexity" evidence="1">
    <location>
        <begin position="34"/>
        <end position="43"/>
    </location>
</feature>
<dbReference type="EMBL" id="QGKY02001925">
    <property type="protein sequence ID" value="KAF2548715.1"/>
    <property type="molecule type" value="Genomic_DNA"/>
</dbReference>
<proteinExistence type="predicted"/>
<feature type="domain" description="DUF1204" evidence="2">
    <location>
        <begin position="659"/>
        <end position="756"/>
    </location>
</feature>
<dbReference type="PANTHER" id="PTHR31099:SF45">
    <property type="entry name" value="DUF1204 DOMAIN-CONTAINING PROTEIN-RELATED"/>
    <property type="match status" value="1"/>
</dbReference>
<dbReference type="PANTHER" id="PTHR31099">
    <property type="entry name" value="OS06G0165300 PROTEIN"/>
    <property type="match status" value="1"/>
</dbReference>
<dbReference type="InterPro" id="IPR009596">
    <property type="entry name" value="DUF1204"/>
</dbReference>
<reference evidence="3" key="1">
    <citation type="submission" date="2019-12" db="EMBL/GenBank/DDBJ databases">
        <title>Genome sequencing and annotation of Brassica cretica.</title>
        <authorList>
            <person name="Studholme D.J."/>
            <person name="Sarris P.F."/>
        </authorList>
    </citation>
    <scope>NUCLEOTIDE SEQUENCE</scope>
    <source>
        <strain evidence="3">PFS-102/07</strain>
        <tissue evidence="3">Leaf</tissue>
    </source>
</reference>
<feature type="region of interest" description="Disordered" evidence="1">
    <location>
        <begin position="384"/>
        <end position="457"/>
    </location>
</feature>